<protein>
    <submittedName>
        <fullName evidence="1">Uncharacterized protein</fullName>
    </submittedName>
</protein>
<gene>
    <name evidence="1" type="ORF">Dda_5950</name>
</gene>
<dbReference type="Proteomes" id="UP001221413">
    <property type="component" value="Unassembled WGS sequence"/>
</dbReference>
<dbReference type="EMBL" id="JAQGDS010000007">
    <property type="protein sequence ID" value="KAJ6259053.1"/>
    <property type="molecule type" value="Genomic_DNA"/>
</dbReference>
<evidence type="ECO:0000313" key="2">
    <source>
        <dbReference type="Proteomes" id="UP001221413"/>
    </source>
</evidence>
<name>A0AAD6IUP5_DREDA</name>
<proteinExistence type="predicted"/>
<comment type="caution">
    <text evidence="1">The sequence shown here is derived from an EMBL/GenBank/DDBJ whole genome shotgun (WGS) entry which is preliminary data.</text>
</comment>
<reference evidence="1" key="1">
    <citation type="submission" date="2023-01" db="EMBL/GenBank/DDBJ databases">
        <title>The chitinases involved in constricting ring structure development in the nematode-trapping fungus Drechslerella dactyloides.</title>
        <authorList>
            <person name="Wang R."/>
            <person name="Zhang L."/>
            <person name="Tang P."/>
            <person name="Li S."/>
            <person name="Liang L."/>
        </authorList>
    </citation>
    <scope>NUCLEOTIDE SEQUENCE</scope>
    <source>
        <strain evidence="1">YMF1.00031</strain>
    </source>
</reference>
<keyword evidence="2" id="KW-1185">Reference proteome</keyword>
<sequence length="435" mass="49407">MIQLNPNITKLSLSLTPVLAREQVFAECVPHIRHLTDLELNISWRGPRYPWDPVLYLGEFWNLLRGNAGTLLSLKIDLCYDHRAESFNCIWPLMWRRDKSFKGFMEAYSPLYSLHKKFWNSELPGTSKEQLSEYTWPTKMKLRTLCLAHIVPFHEHSGTGEADFVNKLISTYIEPQYLESVDLIRPPAVDHSRYYSADILTGIKSWRVIRTDPSVVERVISPPNVETLAFRASAEYHSGRLILPPAFDQFPFPGSVKSLWFEIYAPAEHRELNWASGALDITLPRLALPELRELAMTQTVEIMGPLEAPVSSKVRILCFIQLAPGPDRVRYCKLLFAKYAEQQMSERQGPPALEIVAVGSPAVIGEASPQDLVIIAGKHTIAQNGEIETTLRCIDLEEVDAIAPWSAILGTRKGPWGWWRELGSCEAPEYKPEEE</sequence>
<organism evidence="1 2">
    <name type="scientific">Drechslerella dactyloides</name>
    <name type="common">Nematode-trapping fungus</name>
    <name type="synonym">Arthrobotrys dactyloides</name>
    <dbReference type="NCBI Taxonomy" id="74499"/>
    <lineage>
        <taxon>Eukaryota</taxon>
        <taxon>Fungi</taxon>
        <taxon>Dikarya</taxon>
        <taxon>Ascomycota</taxon>
        <taxon>Pezizomycotina</taxon>
        <taxon>Orbiliomycetes</taxon>
        <taxon>Orbiliales</taxon>
        <taxon>Orbiliaceae</taxon>
        <taxon>Drechslerella</taxon>
    </lineage>
</organism>
<evidence type="ECO:0000313" key="1">
    <source>
        <dbReference type="EMBL" id="KAJ6259053.1"/>
    </source>
</evidence>
<dbReference type="AlphaFoldDB" id="A0AAD6IUP5"/>
<accession>A0AAD6IUP5</accession>